<accession>A0A3P7ETN6</accession>
<dbReference type="AlphaFoldDB" id="A0A3P7ETN6"/>
<feature type="region of interest" description="Disordered" evidence="1">
    <location>
        <begin position="99"/>
        <end position="151"/>
    </location>
</feature>
<protein>
    <submittedName>
        <fullName evidence="2">Uncharacterized protein</fullName>
    </submittedName>
</protein>
<gene>
    <name evidence="2" type="ORF">TCNE_LOCUS672</name>
</gene>
<sequence>MEEQNERLKVQNLKCTAQLQVLKSCADRTKHWQNSLLFSHSVAHGREVFDIEGALPSTMMDRTSDDSGLTSDDTWERKTDLMTQSASALYKCASLRHAKKPGKPARIRSNSLGREGGDEENSSTTDSSPWEEKPKPIPTPRKSKASASPAAHPVVITETFHELRTVVLRRKDTSSRKFHNSNILKTFNDRSYAKRRFDIPRKMRFHIGYNIRD</sequence>
<dbReference type="EMBL" id="UYWY01000359">
    <property type="protein sequence ID" value="VDM24653.1"/>
    <property type="molecule type" value="Genomic_DNA"/>
</dbReference>
<evidence type="ECO:0000313" key="2">
    <source>
        <dbReference type="EMBL" id="VDM24653.1"/>
    </source>
</evidence>
<evidence type="ECO:0000256" key="1">
    <source>
        <dbReference type="SAM" id="MobiDB-lite"/>
    </source>
</evidence>
<proteinExistence type="predicted"/>
<name>A0A3P7ETN6_TOXCA</name>
<reference evidence="2" key="1">
    <citation type="submission" date="2018-11" db="EMBL/GenBank/DDBJ databases">
        <authorList>
            <consortium name="Pathogen Informatics"/>
        </authorList>
    </citation>
    <scope>NUCLEOTIDE SEQUENCE [LARGE SCALE GENOMIC DNA]</scope>
</reference>
<organism evidence="2">
    <name type="scientific">Toxocara canis</name>
    <name type="common">Canine roundworm</name>
    <dbReference type="NCBI Taxonomy" id="6265"/>
    <lineage>
        <taxon>Eukaryota</taxon>
        <taxon>Metazoa</taxon>
        <taxon>Ecdysozoa</taxon>
        <taxon>Nematoda</taxon>
        <taxon>Chromadorea</taxon>
        <taxon>Rhabditida</taxon>
        <taxon>Spirurina</taxon>
        <taxon>Ascaridomorpha</taxon>
        <taxon>Ascaridoidea</taxon>
        <taxon>Toxocaridae</taxon>
        <taxon>Toxocara</taxon>
    </lineage>
</organism>